<sequence length="645" mass="71801">MTKIACPFRQDVRYDNSRETAHCELAARVLGIGVRNNASDDGVILNATRVDRSACEYCVGDGKVNPERIGEVIASLTLGAKQTDKNAHACDVSQDDYLREIASSVIQRASRRTISVGSGLAACDAVLVIEDSDSPDAIQRSVRSWLDQEQAFPLLHLVAASKPSDDAIVRFADEPSVRLHRHSTVGASSLFRRQRSWTGRTFAAIQCIVGKLETPYIAIASTSVVAQSLHIARAFELMNQRGAEIYAGSLNVSGHYVDSSLPDPTSPTRSIHPATLVLRRASFVDMGGIAERDHDVDVEWVCRAVAEQRKFAIGKQVAGTLDMQRGTHQDVNKASVPPVADHNVICNDVPRYELSGSILESNAIGFPDATVGCDVVLPFRGHLDYVDEAIQSVLSQHAAKFTLHLIDDATEMPESELVNWLSHYASDDRVRIYRNRENIGQFASFNRVVPHLEHDWIVTQDGDDRSLPDRLRHSLKRATLTQCDMFAGATELFGSTELTEYGSKSSNQSSTTLMRYSRYPAADESWYFVENPTIVHRRAFFCRMNGFADFGTVLRSRTSVDSEYMLRAYFSGASISVTKRPMIEYRVHDQSATQHGHTRMGSPTRVWCQQELRRRLNLMKSGGFDPRIFGSLSRCEPAERWEAKP</sequence>
<keyword evidence="2" id="KW-0808">Transferase</keyword>
<dbReference type="InterPro" id="IPR050834">
    <property type="entry name" value="Glycosyltransf_2"/>
</dbReference>
<dbReference type="InterPro" id="IPR001173">
    <property type="entry name" value="Glyco_trans_2-like"/>
</dbReference>
<reference evidence="2 3" key="1">
    <citation type="submission" date="2019-02" db="EMBL/GenBank/DDBJ databases">
        <title>Deep-cultivation of Planctomycetes and their phenomic and genomic characterization uncovers novel biology.</title>
        <authorList>
            <person name="Wiegand S."/>
            <person name="Jogler M."/>
            <person name="Boedeker C."/>
            <person name="Pinto D."/>
            <person name="Vollmers J."/>
            <person name="Rivas-Marin E."/>
            <person name="Kohn T."/>
            <person name="Peeters S.H."/>
            <person name="Heuer A."/>
            <person name="Rast P."/>
            <person name="Oberbeckmann S."/>
            <person name="Bunk B."/>
            <person name="Jeske O."/>
            <person name="Meyerdierks A."/>
            <person name="Storesund J.E."/>
            <person name="Kallscheuer N."/>
            <person name="Luecker S."/>
            <person name="Lage O.M."/>
            <person name="Pohl T."/>
            <person name="Merkel B.J."/>
            <person name="Hornburger P."/>
            <person name="Mueller R.-W."/>
            <person name="Bruemmer F."/>
            <person name="Labrenz M."/>
            <person name="Spormann A.M."/>
            <person name="Op Den Camp H."/>
            <person name="Overmann J."/>
            <person name="Amann R."/>
            <person name="Jetten M.S.M."/>
            <person name="Mascher T."/>
            <person name="Medema M.H."/>
            <person name="Devos D.P."/>
            <person name="Kaster A.-K."/>
            <person name="Ovreas L."/>
            <person name="Rohde M."/>
            <person name="Galperin M.Y."/>
            <person name="Jogler C."/>
        </authorList>
    </citation>
    <scope>NUCLEOTIDE SEQUENCE [LARGE SCALE GENOMIC DNA]</scope>
    <source>
        <strain evidence="2 3">Pla22</strain>
    </source>
</reference>
<dbReference type="Pfam" id="PF00535">
    <property type="entry name" value="Glycos_transf_2"/>
    <property type="match status" value="1"/>
</dbReference>
<dbReference type="RefSeq" id="WP_146514874.1">
    <property type="nucleotide sequence ID" value="NZ_SJPI01000001.1"/>
</dbReference>
<keyword evidence="2" id="KW-0328">Glycosyltransferase</keyword>
<name>A0A5C5WXQ7_9BACT</name>
<evidence type="ECO:0000313" key="2">
    <source>
        <dbReference type="EMBL" id="TWT54911.1"/>
    </source>
</evidence>
<comment type="caution">
    <text evidence="2">The sequence shown here is derived from an EMBL/GenBank/DDBJ whole genome shotgun (WGS) entry which is preliminary data.</text>
</comment>
<dbReference type="EC" id="2.4.-.-" evidence="2"/>
<dbReference type="AlphaFoldDB" id="A0A5C5WXQ7"/>
<dbReference type="CDD" id="cd00761">
    <property type="entry name" value="Glyco_tranf_GTA_type"/>
    <property type="match status" value="1"/>
</dbReference>
<dbReference type="EMBL" id="SJPI01000001">
    <property type="protein sequence ID" value="TWT54911.1"/>
    <property type="molecule type" value="Genomic_DNA"/>
</dbReference>
<evidence type="ECO:0000313" key="3">
    <source>
        <dbReference type="Proteomes" id="UP000316598"/>
    </source>
</evidence>
<proteinExistence type="predicted"/>
<organism evidence="2 3">
    <name type="scientific">Rubripirellula amarantea</name>
    <dbReference type="NCBI Taxonomy" id="2527999"/>
    <lineage>
        <taxon>Bacteria</taxon>
        <taxon>Pseudomonadati</taxon>
        <taxon>Planctomycetota</taxon>
        <taxon>Planctomycetia</taxon>
        <taxon>Pirellulales</taxon>
        <taxon>Pirellulaceae</taxon>
        <taxon>Rubripirellula</taxon>
    </lineage>
</organism>
<feature type="domain" description="Glycosyltransferase 2-like" evidence="1">
    <location>
        <begin position="375"/>
        <end position="507"/>
    </location>
</feature>
<evidence type="ECO:0000259" key="1">
    <source>
        <dbReference type="Pfam" id="PF00535"/>
    </source>
</evidence>
<dbReference type="Gene3D" id="3.90.550.10">
    <property type="entry name" value="Spore Coat Polysaccharide Biosynthesis Protein SpsA, Chain A"/>
    <property type="match status" value="1"/>
</dbReference>
<dbReference type="Proteomes" id="UP000316598">
    <property type="component" value="Unassembled WGS sequence"/>
</dbReference>
<dbReference type="GO" id="GO:0016757">
    <property type="term" value="F:glycosyltransferase activity"/>
    <property type="evidence" value="ECO:0007669"/>
    <property type="project" value="UniProtKB-KW"/>
</dbReference>
<accession>A0A5C5WXQ7</accession>
<gene>
    <name evidence="2" type="primary">epsE_5</name>
    <name evidence="2" type="ORF">Pla22_25650</name>
</gene>
<dbReference type="InterPro" id="IPR029044">
    <property type="entry name" value="Nucleotide-diphossugar_trans"/>
</dbReference>
<dbReference type="PANTHER" id="PTHR43685">
    <property type="entry name" value="GLYCOSYLTRANSFERASE"/>
    <property type="match status" value="1"/>
</dbReference>
<keyword evidence="3" id="KW-1185">Reference proteome</keyword>
<dbReference type="PANTHER" id="PTHR43685:SF2">
    <property type="entry name" value="GLYCOSYLTRANSFERASE 2-LIKE DOMAIN-CONTAINING PROTEIN"/>
    <property type="match status" value="1"/>
</dbReference>
<dbReference type="OrthoDB" id="269473at2"/>
<dbReference type="SUPFAM" id="SSF53448">
    <property type="entry name" value="Nucleotide-diphospho-sugar transferases"/>
    <property type="match status" value="1"/>
</dbReference>
<protein>
    <submittedName>
        <fullName evidence="2">Putative glycosyltransferase EpsE</fullName>
        <ecNumber evidence="2">2.4.-.-</ecNumber>
    </submittedName>
</protein>